<sequence length="101" mass="11763">MRHWWRELFVWPLDARYLLEAGDWCFFFSPSASAQLATRRRRVVAQRAREPSMEWGRGGVLWPSERLRAVKSPWGDGASRLVLCKCGRRGPGRASRQRFGD</sequence>
<dbReference type="EMBL" id="JPDN02000001">
    <property type="protein sequence ID" value="PON30736.1"/>
    <property type="molecule type" value="Genomic_DNA"/>
</dbReference>
<gene>
    <name evidence="1" type="ORF">TGAM01_v200156</name>
</gene>
<protein>
    <submittedName>
        <fullName evidence="1">Uncharacterized protein</fullName>
    </submittedName>
</protein>
<evidence type="ECO:0000313" key="2">
    <source>
        <dbReference type="Proteomes" id="UP000054821"/>
    </source>
</evidence>
<keyword evidence="2" id="KW-1185">Reference proteome</keyword>
<dbReference type="Proteomes" id="UP000054821">
    <property type="component" value="Unassembled WGS sequence"/>
</dbReference>
<reference evidence="1 2" key="1">
    <citation type="journal article" date="2016" name="Genome Announc.">
        <title>Draft Whole-Genome Sequence of Trichoderma gamsii T6085, a Promising Biocontrol Agent of Fusarium Head Blight on Wheat.</title>
        <authorList>
            <person name="Baroncelli R."/>
            <person name="Zapparata A."/>
            <person name="Piaggeschi G."/>
            <person name="Sarrocco S."/>
            <person name="Vannacci G."/>
        </authorList>
    </citation>
    <scope>NUCLEOTIDE SEQUENCE [LARGE SCALE GENOMIC DNA]</scope>
    <source>
        <strain evidence="1 2">T6085</strain>
    </source>
</reference>
<proteinExistence type="predicted"/>
<dbReference type="GeneID" id="36347249"/>
<name>A0A2P5A2H1_9HYPO</name>
<dbReference type="RefSeq" id="XP_024406713.1">
    <property type="nucleotide sequence ID" value="XM_024548498.1"/>
</dbReference>
<accession>A0A2P5A2H1</accession>
<comment type="caution">
    <text evidence="1">The sequence shown here is derived from an EMBL/GenBank/DDBJ whole genome shotgun (WGS) entry which is preliminary data.</text>
</comment>
<evidence type="ECO:0000313" key="1">
    <source>
        <dbReference type="EMBL" id="PON30736.1"/>
    </source>
</evidence>
<organism evidence="1 2">
    <name type="scientific">Trichoderma gamsii</name>
    <dbReference type="NCBI Taxonomy" id="398673"/>
    <lineage>
        <taxon>Eukaryota</taxon>
        <taxon>Fungi</taxon>
        <taxon>Dikarya</taxon>
        <taxon>Ascomycota</taxon>
        <taxon>Pezizomycotina</taxon>
        <taxon>Sordariomycetes</taxon>
        <taxon>Hypocreomycetidae</taxon>
        <taxon>Hypocreales</taxon>
        <taxon>Hypocreaceae</taxon>
        <taxon>Trichoderma</taxon>
    </lineage>
</organism>
<dbReference type="AlphaFoldDB" id="A0A2P5A2H1"/>